<proteinExistence type="predicted"/>
<dbReference type="OrthoDB" id="2814158at2"/>
<dbReference type="AlphaFoldDB" id="A0A413FJL9"/>
<feature type="transmembrane region" description="Helical" evidence="1">
    <location>
        <begin position="29"/>
        <end position="50"/>
    </location>
</feature>
<feature type="domain" description="Dicarboxylate carrier MatC N-terminal" evidence="2">
    <location>
        <begin position="31"/>
        <end position="175"/>
    </location>
</feature>
<organism evidence="3 4">
    <name type="scientific">Enterocloster asparagiformis</name>
    <dbReference type="NCBI Taxonomy" id="333367"/>
    <lineage>
        <taxon>Bacteria</taxon>
        <taxon>Bacillati</taxon>
        <taxon>Bacillota</taxon>
        <taxon>Clostridia</taxon>
        <taxon>Lachnospirales</taxon>
        <taxon>Lachnospiraceae</taxon>
        <taxon>Enterocloster</taxon>
    </lineage>
</organism>
<feature type="transmembrane region" description="Helical" evidence="1">
    <location>
        <begin position="382"/>
        <end position="405"/>
    </location>
</feature>
<dbReference type="Pfam" id="PF07158">
    <property type="entry name" value="MatC_N"/>
    <property type="match status" value="1"/>
</dbReference>
<evidence type="ECO:0000313" key="3">
    <source>
        <dbReference type="EMBL" id="RGX32010.1"/>
    </source>
</evidence>
<feature type="transmembrane region" description="Helical" evidence="1">
    <location>
        <begin position="253"/>
        <end position="284"/>
    </location>
</feature>
<feature type="transmembrane region" description="Helical" evidence="1">
    <location>
        <begin position="335"/>
        <end position="362"/>
    </location>
</feature>
<evidence type="ECO:0000256" key="1">
    <source>
        <dbReference type="SAM" id="Phobius"/>
    </source>
</evidence>
<feature type="transmembrane region" description="Helical" evidence="1">
    <location>
        <begin position="121"/>
        <end position="142"/>
    </location>
</feature>
<keyword evidence="1" id="KW-0472">Membrane</keyword>
<dbReference type="Proteomes" id="UP000283880">
    <property type="component" value="Unassembled WGS sequence"/>
</dbReference>
<feature type="transmembrane region" description="Helical" evidence="1">
    <location>
        <begin position="85"/>
        <end position="109"/>
    </location>
</feature>
<comment type="caution">
    <text evidence="3">The sequence shown here is derived from an EMBL/GenBank/DDBJ whole genome shotgun (WGS) entry which is preliminary data.</text>
</comment>
<gene>
    <name evidence="3" type="ORF">DWV29_04250</name>
</gene>
<reference evidence="3 4" key="1">
    <citation type="submission" date="2018-08" db="EMBL/GenBank/DDBJ databases">
        <title>A genome reference for cultivated species of the human gut microbiota.</title>
        <authorList>
            <person name="Zou Y."/>
            <person name="Xue W."/>
            <person name="Luo G."/>
        </authorList>
    </citation>
    <scope>NUCLEOTIDE SEQUENCE [LARGE SCALE GENOMIC DNA]</scope>
    <source>
        <strain evidence="3 4">AF04-15</strain>
    </source>
</reference>
<protein>
    <submittedName>
        <fullName evidence="3">Citrate transporter</fullName>
    </submittedName>
</protein>
<feature type="transmembrane region" description="Helical" evidence="1">
    <location>
        <begin position="148"/>
        <end position="169"/>
    </location>
</feature>
<keyword evidence="1" id="KW-0812">Transmembrane</keyword>
<feature type="transmembrane region" description="Helical" evidence="1">
    <location>
        <begin position="296"/>
        <end position="314"/>
    </location>
</feature>
<dbReference type="InterPro" id="IPR009827">
    <property type="entry name" value="MatC_N"/>
</dbReference>
<evidence type="ECO:0000313" key="4">
    <source>
        <dbReference type="Proteomes" id="UP000283880"/>
    </source>
</evidence>
<sequence>MHFTAAPSSDRINACTAGYDAARRQREEFMMNMAVVSLIALAAAIVLGFVKKVNVGIVAIAMAYLIGIVYGIGAGKITGGFSSSMAMTMIGVMYLFAIVSGNGTLELLAKKITGLAGNRRYLLYVAVYAIGAILSGVGPGAIPTLAIVPVLAIPVALKAGINPILLSLIGQMGAQCVRMCPITPEAVVVAGLMTEQGLDGNTLPAMWSMWATELVMIACAFIYFKGWKFDKPLATAAGQGLEEKFSGRQILSLAGLGLMILCVVVFELNVGLISLVIGCGLILLGCADEKKVVRDLPWNTILLVLGVGVLMNIVKLSGGVDLLAESITRISSERTISPMVCGAAGVMSFFASGLGVVFPTLIPTVGKIAAGMPGVGPAELMASVVIGGTVAGFTPISTAGALILAGVSQFPEVEETYSQNKMFVQLFVFSIICMLIGVVMAALGVYRVICG</sequence>
<feature type="transmembrane region" description="Helical" evidence="1">
    <location>
        <begin position="426"/>
        <end position="449"/>
    </location>
</feature>
<name>A0A413FJL9_9FIRM</name>
<dbReference type="EMBL" id="QSBM01000002">
    <property type="protein sequence ID" value="RGX32010.1"/>
    <property type="molecule type" value="Genomic_DNA"/>
</dbReference>
<accession>A0A413FJL9</accession>
<keyword evidence="1" id="KW-1133">Transmembrane helix</keyword>
<feature type="transmembrane region" description="Helical" evidence="1">
    <location>
        <begin position="55"/>
        <end position="73"/>
    </location>
</feature>
<feature type="transmembrane region" description="Helical" evidence="1">
    <location>
        <begin position="205"/>
        <end position="224"/>
    </location>
</feature>
<evidence type="ECO:0000259" key="2">
    <source>
        <dbReference type="Pfam" id="PF07158"/>
    </source>
</evidence>